<feature type="non-terminal residue" evidence="1">
    <location>
        <position position="1"/>
    </location>
</feature>
<dbReference type="SUPFAM" id="SSF52540">
    <property type="entry name" value="P-loop containing nucleoside triphosphate hydrolases"/>
    <property type="match status" value="1"/>
</dbReference>
<name>X1Q787_9ZZZZ</name>
<dbReference type="Gene3D" id="3.40.50.300">
    <property type="entry name" value="P-loop containing nucleotide triphosphate hydrolases"/>
    <property type="match status" value="1"/>
</dbReference>
<comment type="caution">
    <text evidence="1">The sequence shown here is derived from an EMBL/GenBank/DDBJ whole genome shotgun (WGS) entry which is preliminary data.</text>
</comment>
<accession>X1Q787</accession>
<protein>
    <recommendedName>
        <fullName evidence="2">ATP-binding protein</fullName>
    </recommendedName>
</protein>
<gene>
    <name evidence="1" type="ORF">S06H3_57893</name>
</gene>
<dbReference type="EMBL" id="BARV01037419">
    <property type="protein sequence ID" value="GAI50621.1"/>
    <property type="molecule type" value="Genomic_DNA"/>
</dbReference>
<reference evidence="1" key="1">
    <citation type="journal article" date="2014" name="Front. Microbiol.">
        <title>High frequency of phylogenetically diverse reductive dehalogenase-homologous genes in deep subseafloor sedimentary metagenomes.</title>
        <authorList>
            <person name="Kawai M."/>
            <person name="Futagami T."/>
            <person name="Toyoda A."/>
            <person name="Takaki Y."/>
            <person name="Nishi S."/>
            <person name="Hori S."/>
            <person name="Arai W."/>
            <person name="Tsubouchi T."/>
            <person name="Morono Y."/>
            <person name="Uchiyama I."/>
            <person name="Ito T."/>
            <person name="Fujiyama A."/>
            <person name="Inagaki F."/>
            <person name="Takami H."/>
        </authorList>
    </citation>
    <scope>NUCLEOTIDE SEQUENCE</scope>
    <source>
        <strain evidence="1">Expedition CK06-06</strain>
    </source>
</reference>
<sequence length="85" mass="9524">LCFVSQQPSHLPNEIFELCNTRIVHTIRSHANLNALKLTTGDVSEEMWNNVPSLGVGQAVLSSPQLRDPIVINVRPCKTKREFVD</sequence>
<proteinExistence type="predicted"/>
<dbReference type="AlphaFoldDB" id="X1Q787"/>
<evidence type="ECO:0008006" key="2">
    <source>
        <dbReference type="Google" id="ProtNLM"/>
    </source>
</evidence>
<dbReference type="InterPro" id="IPR027417">
    <property type="entry name" value="P-loop_NTPase"/>
</dbReference>
<evidence type="ECO:0000313" key="1">
    <source>
        <dbReference type="EMBL" id="GAI50621.1"/>
    </source>
</evidence>
<organism evidence="1">
    <name type="scientific">marine sediment metagenome</name>
    <dbReference type="NCBI Taxonomy" id="412755"/>
    <lineage>
        <taxon>unclassified sequences</taxon>
        <taxon>metagenomes</taxon>
        <taxon>ecological metagenomes</taxon>
    </lineage>
</organism>